<keyword evidence="2" id="KW-0812">Transmembrane</keyword>
<feature type="region of interest" description="Disordered" evidence="1">
    <location>
        <begin position="346"/>
        <end position="382"/>
    </location>
</feature>
<reference evidence="4 5" key="1">
    <citation type="submission" date="2024-04" db="EMBL/GenBank/DDBJ databases">
        <title>Polymorphospora sp. isolated from Baiyangdian Lake in Xiong'an New Area.</title>
        <authorList>
            <person name="Zhang X."/>
            <person name="Liu J."/>
        </authorList>
    </citation>
    <scope>NUCLEOTIDE SEQUENCE [LARGE SCALE GENOMIC DNA]</scope>
    <source>
        <strain evidence="4 5">2-325</strain>
    </source>
</reference>
<evidence type="ECO:0000313" key="5">
    <source>
        <dbReference type="Proteomes" id="UP001582793"/>
    </source>
</evidence>
<proteinExistence type="predicted"/>
<feature type="signal peptide" evidence="3">
    <location>
        <begin position="1"/>
        <end position="31"/>
    </location>
</feature>
<evidence type="ECO:0000256" key="1">
    <source>
        <dbReference type="SAM" id="MobiDB-lite"/>
    </source>
</evidence>
<keyword evidence="2" id="KW-0472">Membrane</keyword>
<evidence type="ECO:0000256" key="3">
    <source>
        <dbReference type="SAM" id="SignalP"/>
    </source>
</evidence>
<feature type="compositionally biased region" description="Pro residues" evidence="1">
    <location>
        <begin position="34"/>
        <end position="43"/>
    </location>
</feature>
<feature type="compositionally biased region" description="Basic and acidic residues" evidence="1">
    <location>
        <begin position="365"/>
        <end position="376"/>
    </location>
</feature>
<comment type="caution">
    <text evidence="4">The sequence shown here is derived from an EMBL/GenBank/DDBJ whole genome shotgun (WGS) entry which is preliminary data.</text>
</comment>
<organism evidence="4 5">
    <name type="scientific">Polymorphospora lycopeni</name>
    <dbReference type="NCBI Taxonomy" id="3140240"/>
    <lineage>
        <taxon>Bacteria</taxon>
        <taxon>Bacillati</taxon>
        <taxon>Actinomycetota</taxon>
        <taxon>Actinomycetes</taxon>
        <taxon>Micromonosporales</taxon>
        <taxon>Micromonosporaceae</taxon>
        <taxon>Polymorphospora</taxon>
    </lineage>
</organism>
<feature type="region of interest" description="Disordered" evidence="1">
    <location>
        <begin position="28"/>
        <end position="73"/>
    </location>
</feature>
<feature type="transmembrane region" description="Helical" evidence="2">
    <location>
        <begin position="405"/>
        <end position="423"/>
    </location>
</feature>
<keyword evidence="3" id="KW-0732">Signal</keyword>
<keyword evidence="2" id="KW-1133">Transmembrane helix</keyword>
<protein>
    <recommendedName>
        <fullName evidence="6">LPXTG cell wall anchor domain-containing protein</fullName>
    </recommendedName>
</protein>
<sequence>MSDTRPLFHRAGAAMLLLAGLVAGAASAASAAPGSPPGAPADPTPGGTADTATTDTAPPAGTAGTATAVASGSADLSVTARGLTVTNPVKRKIATLKVTNHGPATATGIRLRLVGWVDGESTDAGEITWCDRPGPVTSPMPTIPPGHRLVPVGTECDLPDLGPGRSLTLDMAFPIFGGGVIATFGEFTTYVWHGGTDPVPANNSVFSRLTGSDAVVGADLYALARDVPADASGRVGTVVPGGRGDLRFEIGNQGRTVVREIELTVRLPEHVSFEGDVSGCDYGAGRREATCVYRGLSLIPAKDDTDPNDDRYSGLRFRFPVRVAKSAPAPAHLPGGRLEVRALVDEETSRNVPAELPQQASPVRADPEAAPDRDPSDNTDTFTVFTAVDSGGGGGLPVTGGNTALLTRAGAGVVLVGATLLVLTRRRRHGTRTTPLA</sequence>
<evidence type="ECO:0008006" key="6">
    <source>
        <dbReference type="Google" id="ProtNLM"/>
    </source>
</evidence>
<gene>
    <name evidence="4" type="ORF">AAFH96_15200</name>
</gene>
<feature type="compositionally biased region" description="Low complexity" evidence="1">
    <location>
        <begin position="44"/>
        <end position="73"/>
    </location>
</feature>
<feature type="chain" id="PRO_5045257701" description="LPXTG cell wall anchor domain-containing protein" evidence="3">
    <location>
        <begin position="32"/>
        <end position="437"/>
    </location>
</feature>
<keyword evidence="5" id="KW-1185">Reference proteome</keyword>
<dbReference type="Proteomes" id="UP001582793">
    <property type="component" value="Unassembled WGS sequence"/>
</dbReference>
<evidence type="ECO:0000313" key="4">
    <source>
        <dbReference type="EMBL" id="MFB6394446.1"/>
    </source>
</evidence>
<accession>A0ABV5CR20</accession>
<evidence type="ECO:0000256" key="2">
    <source>
        <dbReference type="SAM" id="Phobius"/>
    </source>
</evidence>
<dbReference type="RefSeq" id="WP_375734603.1">
    <property type="nucleotide sequence ID" value="NZ_JBCGDC010000037.1"/>
</dbReference>
<dbReference type="EMBL" id="JBCGDC010000037">
    <property type="protein sequence ID" value="MFB6394446.1"/>
    <property type="molecule type" value="Genomic_DNA"/>
</dbReference>
<name>A0ABV5CR20_9ACTN</name>